<proteinExistence type="predicted"/>
<feature type="domain" description="RND related beta-barrel" evidence="1">
    <location>
        <begin position="167"/>
        <end position="236"/>
    </location>
</feature>
<feature type="domain" description="RND related barrel-sandwich hybrid" evidence="2">
    <location>
        <begin position="46"/>
        <end position="162"/>
    </location>
</feature>
<name>A0A410PW94_9FIRM</name>
<dbReference type="OrthoDB" id="1834786at2"/>
<protein>
    <recommendedName>
        <fullName evidence="5">Membrane fusion protein</fullName>
    </recommendedName>
</protein>
<dbReference type="EMBL" id="CP035281">
    <property type="protein sequence ID" value="QAT43156.1"/>
    <property type="molecule type" value="Genomic_DNA"/>
</dbReference>
<dbReference type="Pfam" id="PF26011">
    <property type="entry name" value="Beta-barrel_RND_rel"/>
    <property type="match status" value="1"/>
</dbReference>
<evidence type="ECO:0000259" key="2">
    <source>
        <dbReference type="Pfam" id="PF26018"/>
    </source>
</evidence>
<accession>A0A410PW94</accession>
<evidence type="ECO:0000313" key="3">
    <source>
        <dbReference type="EMBL" id="QAT43156.1"/>
    </source>
</evidence>
<evidence type="ECO:0000313" key="4">
    <source>
        <dbReference type="Proteomes" id="UP000287601"/>
    </source>
</evidence>
<evidence type="ECO:0008006" key="5">
    <source>
        <dbReference type="Google" id="ProtNLM"/>
    </source>
</evidence>
<reference evidence="3 4" key="1">
    <citation type="submission" date="2019-01" db="EMBL/GenBank/DDBJ databases">
        <title>Draft genomes of a novel of Aminipila strains.</title>
        <authorList>
            <person name="Ma S."/>
        </authorList>
    </citation>
    <scope>NUCLEOTIDE SEQUENCE [LARGE SCALE GENOMIC DNA]</scope>
    <source>
        <strain evidence="4">JN-39</strain>
    </source>
</reference>
<dbReference type="Proteomes" id="UP000287601">
    <property type="component" value="Chromosome"/>
</dbReference>
<evidence type="ECO:0000259" key="1">
    <source>
        <dbReference type="Pfam" id="PF26011"/>
    </source>
</evidence>
<keyword evidence="4" id="KW-1185">Reference proteome</keyword>
<dbReference type="KEGG" id="amij:EQM06_07835"/>
<dbReference type="AlphaFoldDB" id="A0A410PW94"/>
<organism evidence="3 4">
    <name type="scientific">Aminipila luticellarii</name>
    <dbReference type="NCBI Taxonomy" id="2507160"/>
    <lineage>
        <taxon>Bacteria</taxon>
        <taxon>Bacillati</taxon>
        <taxon>Bacillota</taxon>
        <taxon>Clostridia</taxon>
        <taxon>Peptostreptococcales</taxon>
        <taxon>Anaerovoracaceae</taxon>
        <taxon>Aminipila</taxon>
    </lineage>
</organism>
<gene>
    <name evidence="3" type="ORF">EQM06_07835</name>
</gene>
<dbReference type="InterPro" id="IPR058729">
    <property type="entry name" value="Beta-barrel_RND-rel"/>
</dbReference>
<dbReference type="Pfam" id="PF26018">
    <property type="entry name" value="BSH_RND_rel"/>
    <property type="match status" value="1"/>
</dbReference>
<sequence length="322" mass="36282">MIALISLGIITQLVPEVTGALTKTEILQYENMQITDEVTCYFVRNETVHLAANAGAINYYIENGVKVRKNTKILDITPHSAGSDTSEYADMITRLGKTDVTLTQMNSARTGIVSYYVDGYEGYFTPEKMSRLKYKDVEGVKYKPVNLTRKTTLAGEPLFKICENNYWYMIAWVDPSNIAKYEVGNTVKVDLPMGQVKASVEQMVDQGEKWLVIMKTTMYYEDFTKIRSAKATVITQDYSGIKVRNSSITTEKGIIGVYIKSKNGDFVFKPVKIITSDGDYSLVSVSSFYDKDGKEVSTVEIYDEILKNPKQDYKADGKNIKE</sequence>
<dbReference type="InterPro" id="IPR058709">
    <property type="entry name" value="BSH_RND-rel"/>
</dbReference>